<proteinExistence type="predicted"/>
<sequence length="102" mass="10944">MRARSVGVALSLLLLSGLAHTTAAAPSGDSRVVSDVQIYMGILLSELIRGHPQGHTENSMHSGQPATRGEFHIVGSLCKASAFRWMGNRVSGHIDIRRINLV</sequence>
<gene>
    <name evidence="2" type="ORF">GGQ63_002760</name>
</gene>
<keyword evidence="3" id="KW-1185">Reference proteome</keyword>
<reference evidence="2 3" key="1">
    <citation type="submission" date="2020-08" db="EMBL/GenBank/DDBJ databases">
        <title>Genomic Encyclopedia of Type Strains, Phase IV (KMG-IV): sequencing the most valuable type-strain genomes for metagenomic binning, comparative biology and taxonomic classification.</title>
        <authorList>
            <person name="Goeker M."/>
        </authorList>
    </citation>
    <scope>NUCLEOTIDE SEQUENCE [LARGE SCALE GENOMIC DNA]</scope>
    <source>
        <strain evidence="2 3">DSM 16268</strain>
    </source>
</reference>
<organism evidence="2 3">
    <name type="scientific">Prosthecomicrobium pneumaticum</name>
    <dbReference type="NCBI Taxonomy" id="81895"/>
    <lineage>
        <taxon>Bacteria</taxon>
        <taxon>Pseudomonadati</taxon>
        <taxon>Pseudomonadota</taxon>
        <taxon>Alphaproteobacteria</taxon>
        <taxon>Hyphomicrobiales</taxon>
        <taxon>Kaistiaceae</taxon>
        <taxon>Prosthecomicrobium</taxon>
    </lineage>
</organism>
<evidence type="ECO:0000256" key="1">
    <source>
        <dbReference type="SAM" id="SignalP"/>
    </source>
</evidence>
<evidence type="ECO:0000313" key="2">
    <source>
        <dbReference type="EMBL" id="MBB5753690.1"/>
    </source>
</evidence>
<comment type="caution">
    <text evidence="2">The sequence shown here is derived from an EMBL/GenBank/DDBJ whole genome shotgun (WGS) entry which is preliminary data.</text>
</comment>
<keyword evidence="1" id="KW-0732">Signal</keyword>
<dbReference type="AlphaFoldDB" id="A0A7W9FN40"/>
<protein>
    <submittedName>
        <fullName evidence="2">Uncharacterized protein</fullName>
    </submittedName>
</protein>
<dbReference type="EMBL" id="JACHOO010000005">
    <property type="protein sequence ID" value="MBB5753690.1"/>
    <property type="molecule type" value="Genomic_DNA"/>
</dbReference>
<feature type="signal peptide" evidence="1">
    <location>
        <begin position="1"/>
        <end position="25"/>
    </location>
</feature>
<evidence type="ECO:0000313" key="3">
    <source>
        <dbReference type="Proteomes" id="UP000523821"/>
    </source>
</evidence>
<accession>A0A7W9FN40</accession>
<name>A0A7W9FN40_9HYPH</name>
<dbReference type="Proteomes" id="UP000523821">
    <property type="component" value="Unassembled WGS sequence"/>
</dbReference>
<feature type="chain" id="PRO_5031268429" evidence="1">
    <location>
        <begin position="26"/>
        <end position="102"/>
    </location>
</feature>